<organism evidence="2 3">
    <name type="scientific">Oceanirhabdus seepicola</name>
    <dbReference type="NCBI Taxonomy" id="2828781"/>
    <lineage>
        <taxon>Bacteria</taxon>
        <taxon>Bacillati</taxon>
        <taxon>Bacillota</taxon>
        <taxon>Clostridia</taxon>
        <taxon>Eubacteriales</taxon>
        <taxon>Clostridiaceae</taxon>
        <taxon>Oceanirhabdus</taxon>
    </lineage>
</organism>
<evidence type="ECO:0000256" key="1">
    <source>
        <dbReference type="SAM" id="Phobius"/>
    </source>
</evidence>
<keyword evidence="3" id="KW-1185">Reference proteome</keyword>
<comment type="caution">
    <text evidence="2">The sequence shown here is derived from an EMBL/GenBank/DDBJ whole genome shotgun (WGS) entry which is preliminary data.</text>
</comment>
<gene>
    <name evidence="2" type="ORF">KDK92_23120</name>
</gene>
<dbReference type="EMBL" id="JAGSOJ010000006">
    <property type="protein sequence ID" value="MCM1992617.1"/>
    <property type="molecule type" value="Genomic_DNA"/>
</dbReference>
<protein>
    <recommendedName>
        <fullName evidence="4">DUF4129 domain-containing protein</fullName>
    </recommendedName>
</protein>
<keyword evidence="1" id="KW-0472">Membrane</keyword>
<feature type="transmembrane region" description="Helical" evidence="1">
    <location>
        <begin position="272"/>
        <end position="294"/>
    </location>
</feature>
<feature type="transmembrane region" description="Helical" evidence="1">
    <location>
        <begin position="143"/>
        <end position="159"/>
    </location>
</feature>
<feature type="transmembrane region" description="Helical" evidence="1">
    <location>
        <begin position="12"/>
        <end position="33"/>
    </location>
</feature>
<feature type="transmembrane region" description="Helical" evidence="1">
    <location>
        <begin position="211"/>
        <end position="229"/>
    </location>
</feature>
<feature type="transmembrane region" description="Helical" evidence="1">
    <location>
        <begin position="179"/>
        <end position="199"/>
    </location>
</feature>
<accession>A0A9J6PA25</accession>
<dbReference type="AlphaFoldDB" id="A0A9J6PA25"/>
<feature type="transmembrane region" description="Helical" evidence="1">
    <location>
        <begin position="67"/>
        <end position="93"/>
    </location>
</feature>
<reference evidence="2" key="2">
    <citation type="submission" date="2021-04" db="EMBL/GenBank/DDBJ databases">
        <authorList>
            <person name="Dong X."/>
        </authorList>
    </citation>
    <scope>NUCLEOTIDE SEQUENCE</scope>
    <source>
        <strain evidence="2">ZWT</strain>
    </source>
</reference>
<name>A0A9J6PA25_9CLOT</name>
<keyword evidence="1" id="KW-0812">Transmembrane</keyword>
<feature type="transmembrane region" description="Helical" evidence="1">
    <location>
        <begin position="117"/>
        <end position="136"/>
    </location>
</feature>
<reference evidence="2" key="1">
    <citation type="journal article" date="2021" name="mSystems">
        <title>Bacteria and Archaea Synergistically Convert Glycine Betaine to Biogenic Methane in the Formosa Cold Seep of the South China Sea.</title>
        <authorList>
            <person name="Li L."/>
            <person name="Zhang W."/>
            <person name="Zhang S."/>
            <person name="Song L."/>
            <person name="Sun Q."/>
            <person name="Zhang H."/>
            <person name="Xiang H."/>
            <person name="Dong X."/>
        </authorList>
    </citation>
    <scope>NUCLEOTIDE SEQUENCE</scope>
    <source>
        <strain evidence="2">ZWT</strain>
    </source>
</reference>
<dbReference type="RefSeq" id="WP_250861784.1">
    <property type="nucleotide sequence ID" value="NZ_JAGSOJ010000006.1"/>
</dbReference>
<keyword evidence="1" id="KW-1133">Transmembrane helix</keyword>
<evidence type="ECO:0000313" key="3">
    <source>
        <dbReference type="Proteomes" id="UP001056429"/>
    </source>
</evidence>
<evidence type="ECO:0000313" key="2">
    <source>
        <dbReference type="EMBL" id="MCM1992617.1"/>
    </source>
</evidence>
<dbReference type="Proteomes" id="UP001056429">
    <property type="component" value="Unassembled WGS sequence"/>
</dbReference>
<sequence length="420" mass="49397">MSWNREIKTLLTFTILLLSFIIWSFLINLFGGIDINHNMFLITSLGCFIMQLIYNKSNNKNKKIISCAIPIVFTIPLYFLNHTIFSGAAYSLYNVAMIIYINSIEENGVDYSTYHDMSLKALIVFLIVSVSTIIADQKFASELFRYYVFLLVVIVMLLRESRNFMFKIRSKYSKYFNLFISGSILLVCFGKGEVILDFFKKYLMLIIDKTFDVLFWIISFPLTLLFNAFSKLAKNIHSEDMEDLINAPDKIFKDKDLFEEALTLQENDNNNFIFQGLKIIVFILIVFLLVKFFLKLMNKSKVLKEDTKEIREEIKTSKEYKKNGKLKKIFKKIFRGNLSVNMRIFEVFKEFQITTKKKEIFKKYMTASQLKKVTKMHVDTPNELDGMALIYNEAKFSDHEMTETQYTKIKENYSEIKKQL</sequence>
<evidence type="ECO:0008006" key="4">
    <source>
        <dbReference type="Google" id="ProtNLM"/>
    </source>
</evidence>
<proteinExistence type="predicted"/>